<dbReference type="eggNOG" id="ENOG5032YUI">
    <property type="taxonomic scope" value="Bacteria"/>
</dbReference>
<accession>A0A0F4PKR0</accession>
<dbReference type="PATRIC" id="fig|151081.8.peg.3551"/>
<dbReference type="SUPFAM" id="SSF141371">
    <property type="entry name" value="PilZ domain-like"/>
    <property type="match status" value="1"/>
</dbReference>
<dbReference type="InterPro" id="IPR027021">
    <property type="entry name" value="C-di-GMP_BP_PA4608"/>
</dbReference>
<keyword evidence="1" id="KW-0973">c-di-GMP</keyword>
<evidence type="ECO:0000259" key="2">
    <source>
        <dbReference type="Pfam" id="PF07238"/>
    </source>
</evidence>
<proteinExistence type="predicted"/>
<dbReference type="PIRSF" id="PIRSF028141">
    <property type="entry name" value="C-di-GMP_BP_PA4608"/>
    <property type="match status" value="1"/>
</dbReference>
<dbReference type="Pfam" id="PF07238">
    <property type="entry name" value="PilZ"/>
    <property type="match status" value="1"/>
</dbReference>
<reference evidence="4 6" key="2">
    <citation type="submission" date="2017-12" db="EMBL/GenBank/DDBJ databases">
        <authorList>
            <person name="Paulsen S."/>
            <person name="Gram L.K."/>
        </authorList>
    </citation>
    <scope>NUCLEOTIDE SEQUENCE [LARGE SCALE GENOMIC DNA]</scope>
    <source>
        <strain evidence="4 6">S2897</strain>
    </source>
</reference>
<reference evidence="3 5" key="1">
    <citation type="journal article" date="2015" name="BMC Genomics">
        <title>Genome mining reveals unlocked bioactive potential of marine Gram-negative bacteria.</title>
        <authorList>
            <person name="Machado H."/>
            <person name="Sonnenschein E.C."/>
            <person name="Melchiorsen J."/>
            <person name="Gram L."/>
        </authorList>
    </citation>
    <scope>NUCLEOTIDE SEQUENCE [LARGE SCALE GENOMIC DNA]</scope>
    <source>
        <strain evidence="3 5">S3137</strain>
    </source>
</reference>
<dbReference type="RefSeq" id="WP_022945793.1">
    <property type="nucleotide sequence ID" value="NZ_CP023396.1"/>
</dbReference>
<evidence type="ECO:0000313" key="3">
    <source>
        <dbReference type="EMBL" id="KJY98319.1"/>
    </source>
</evidence>
<protein>
    <recommendedName>
        <fullName evidence="1">Cyclic diguanosine monophosphate-binding protein</fullName>
        <shortName evidence="1">c-di-GMP-binding protein</shortName>
    </recommendedName>
    <alternativeName>
        <fullName evidence="1">Pilz domain-containing protein</fullName>
    </alternativeName>
</protein>
<dbReference type="EMBL" id="JXXZ01000010">
    <property type="protein sequence ID" value="KJY98319.1"/>
    <property type="molecule type" value="Genomic_DNA"/>
</dbReference>
<evidence type="ECO:0000313" key="4">
    <source>
        <dbReference type="EMBL" id="TMP87329.1"/>
    </source>
</evidence>
<comment type="function">
    <text evidence="1">Binds the second messenger bis-(3'-5') cyclic dimeric guanosine monophosphate (c-di-GMP). Can bind two c-di-GMP molecules per monomer. May play a role in bacterial second-messenger regulated processes. Binding to c-di-GMP induces a conformational change of the C- and N-termini resulting in the exposure of a highly negative surface on one side of the protein to a possible effector protein.</text>
</comment>
<dbReference type="Proteomes" id="UP000305874">
    <property type="component" value="Unassembled WGS sequence"/>
</dbReference>
<dbReference type="OrthoDB" id="5298508at2"/>
<comment type="subunit">
    <text evidence="1">Monomer in both c-di-GMP-bound and free forms.</text>
</comment>
<organism evidence="3 5">
    <name type="scientific">Pseudoalteromonas ruthenica</name>
    <dbReference type="NCBI Taxonomy" id="151081"/>
    <lineage>
        <taxon>Bacteria</taxon>
        <taxon>Pseudomonadati</taxon>
        <taxon>Pseudomonadota</taxon>
        <taxon>Gammaproteobacteria</taxon>
        <taxon>Alteromonadales</taxon>
        <taxon>Pseudoalteromonadaceae</taxon>
        <taxon>Pseudoalteromonas</taxon>
    </lineage>
</organism>
<evidence type="ECO:0000313" key="6">
    <source>
        <dbReference type="Proteomes" id="UP000305874"/>
    </source>
</evidence>
<gene>
    <name evidence="4" type="ORF">CWC05_09590</name>
    <name evidence="3" type="ORF">TW72_11190</name>
</gene>
<keyword evidence="5" id="KW-1185">Reference proteome</keyword>
<evidence type="ECO:0000256" key="1">
    <source>
        <dbReference type="PIRNR" id="PIRNR028141"/>
    </source>
</evidence>
<dbReference type="GeneID" id="58229056"/>
<evidence type="ECO:0000313" key="5">
    <source>
        <dbReference type="Proteomes" id="UP000033664"/>
    </source>
</evidence>
<dbReference type="GO" id="GO:0035438">
    <property type="term" value="F:cyclic-di-GMP binding"/>
    <property type="evidence" value="ECO:0007669"/>
    <property type="project" value="InterPro"/>
</dbReference>
<sequence length="121" mass="13640">MENRRNFTRVIFQRPALVVFNNQHHGCHLLDLSLNGALVSHPDDFNPQLGQSVELIFHLSGSDVDIDMLAEVAHIEPQHIGLHCVKMDIDSATHLKRLIELNVGDDKLLHRELAQLAAPEQ</sequence>
<dbReference type="STRING" id="151081.TW72_11190"/>
<feature type="domain" description="PilZ" evidence="2">
    <location>
        <begin position="3"/>
        <end position="100"/>
    </location>
</feature>
<dbReference type="EMBL" id="PNCG01000009">
    <property type="protein sequence ID" value="TMP87329.1"/>
    <property type="molecule type" value="Genomic_DNA"/>
</dbReference>
<dbReference type="InterPro" id="IPR009875">
    <property type="entry name" value="PilZ_domain"/>
</dbReference>
<dbReference type="AlphaFoldDB" id="A0A0F4PKR0"/>
<name>A0A0F4PKR0_9GAMM</name>
<reference evidence="6" key="3">
    <citation type="submission" date="2019-06" db="EMBL/GenBank/DDBJ databases">
        <title>Co-occurence of chitin degradation, pigmentation and bioactivity in marine Pseudoalteromonas.</title>
        <authorList>
            <person name="Sonnenschein E.C."/>
            <person name="Bech P.K."/>
        </authorList>
    </citation>
    <scope>NUCLEOTIDE SEQUENCE [LARGE SCALE GENOMIC DNA]</scope>
    <source>
        <strain evidence="6">S2897</strain>
    </source>
</reference>
<reference evidence="4" key="4">
    <citation type="submission" date="2019-09" db="EMBL/GenBank/DDBJ databases">
        <title>Co-occurence of chitin degradation, pigmentation and bioactivity in marine Pseudoalteromonas.</title>
        <authorList>
            <person name="Sonnenschein E.C."/>
            <person name="Bech P.K."/>
        </authorList>
    </citation>
    <scope>NUCLEOTIDE SEQUENCE</scope>
    <source>
        <strain evidence="4">S2897</strain>
    </source>
</reference>
<comment type="caution">
    <text evidence="3">The sequence shown here is derived from an EMBL/GenBank/DDBJ whole genome shotgun (WGS) entry which is preliminary data.</text>
</comment>
<keyword evidence="1" id="KW-0547">Nucleotide-binding</keyword>
<dbReference type="Gene3D" id="2.40.10.220">
    <property type="entry name" value="predicted glycosyltransferase like domains"/>
    <property type="match status" value="1"/>
</dbReference>
<dbReference type="Proteomes" id="UP000033664">
    <property type="component" value="Unassembled WGS sequence"/>
</dbReference>